<gene>
    <name evidence="2" type="ORF">KUF71_006472</name>
</gene>
<comment type="caution">
    <text evidence="2">The sequence shown here is derived from an EMBL/GenBank/DDBJ whole genome shotgun (WGS) entry which is preliminary data.</text>
</comment>
<name>A0AAE1I1B8_9NEOP</name>
<protein>
    <submittedName>
        <fullName evidence="2">Urease subunit alpha</fullName>
    </submittedName>
</protein>
<reference evidence="2" key="1">
    <citation type="submission" date="2021-07" db="EMBL/GenBank/DDBJ databases">
        <authorList>
            <person name="Catto M.A."/>
            <person name="Jacobson A."/>
            <person name="Kennedy G."/>
            <person name="Labadie P."/>
            <person name="Hunt B.G."/>
            <person name="Srinivasan R."/>
        </authorList>
    </citation>
    <scope>NUCLEOTIDE SEQUENCE</scope>
    <source>
        <strain evidence="2">PL_HMW_Pooled</strain>
        <tissue evidence="2">Head</tissue>
    </source>
</reference>
<evidence type="ECO:0000313" key="3">
    <source>
        <dbReference type="Proteomes" id="UP001219518"/>
    </source>
</evidence>
<keyword evidence="1" id="KW-0732">Signal</keyword>
<accession>A0AAE1I1B8</accession>
<organism evidence="2 3">
    <name type="scientific">Frankliniella fusca</name>
    <dbReference type="NCBI Taxonomy" id="407009"/>
    <lineage>
        <taxon>Eukaryota</taxon>
        <taxon>Metazoa</taxon>
        <taxon>Ecdysozoa</taxon>
        <taxon>Arthropoda</taxon>
        <taxon>Hexapoda</taxon>
        <taxon>Insecta</taxon>
        <taxon>Pterygota</taxon>
        <taxon>Neoptera</taxon>
        <taxon>Paraneoptera</taxon>
        <taxon>Thysanoptera</taxon>
        <taxon>Terebrantia</taxon>
        <taxon>Thripoidea</taxon>
        <taxon>Thripidae</taxon>
        <taxon>Frankliniella</taxon>
    </lineage>
</organism>
<keyword evidence="3" id="KW-1185">Reference proteome</keyword>
<feature type="signal peptide" evidence="1">
    <location>
        <begin position="1"/>
        <end position="35"/>
    </location>
</feature>
<dbReference type="AlphaFoldDB" id="A0AAE1I1B8"/>
<sequence length="105" mass="12083">MWWKKQLLKVKCNAASIWWMCIFGLLQHSTEPGAARKNINTIAGPFIAYGKTFYNCETDKTTWKWYIRATHFNPAKPHHLQRITGNVTGADTLDDTLWGQPICSQ</sequence>
<dbReference type="Proteomes" id="UP001219518">
    <property type="component" value="Unassembled WGS sequence"/>
</dbReference>
<proteinExistence type="predicted"/>
<evidence type="ECO:0000256" key="1">
    <source>
        <dbReference type="SAM" id="SignalP"/>
    </source>
</evidence>
<dbReference type="EMBL" id="JAHWGI010001426">
    <property type="protein sequence ID" value="KAK3931454.1"/>
    <property type="molecule type" value="Genomic_DNA"/>
</dbReference>
<reference evidence="2" key="2">
    <citation type="journal article" date="2023" name="BMC Genomics">
        <title>Pest status, molecular evolution, and epigenetic factors derived from the genome assembly of Frankliniella fusca, a thysanopteran phytovirus vector.</title>
        <authorList>
            <person name="Catto M.A."/>
            <person name="Labadie P.E."/>
            <person name="Jacobson A.L."/>
            <person name="Kennedy G.G."/>
            <person name="Srinivasan R."/>
            <person name="Hunt B.G."/>
        </authorList>
    </citation>
    <scope>NUCLEOTIDE SEQUENCE</scope>
    <source>
        <strain evidence="2">PL_HMW_Pooled</strain>
    </source>
</reference>
<feature type="chain" id="PRO_5042178974" evidence="1">
    <location>
        <begin position="36"/>
        <end position="105"/>
    </location>
</feature>
<evidence type="ECO:0000313" key="2">
    <source>
        <dbReference type="EMBL" id="KAK3931454.1"/>
    </source>
</evidence>